<accession>A0ABQ4LSX2</accession>
<dbReference type="InterPro" id="IPR013785">
    <property type="entry name" value="Aldolase_TIM"/>
</dbReference>
<dbReference type="InterPro" id="IPR002220">
    <property type="entry name" value="DapA-like"/>
</dbReference>
<dbReference type="PANTHER" id="PTHR12128:SF51">
    <property type="entry name" value="BLL4205 PROTEIN"/>
    <property type="match status" value="1"/>
</dbReference>
<comment type="caution">
    <text evidence="2">The sequence shown here is derived from an EMBL/GenBank/DDBJ whole genome shotgun (WGS) entry which is preliminary data.</text>
</comment>
<dbReference type="RefSeq" id="WP_212948301.1">
    <property type="nucleotide sequence ID" value="NZ_BORW01000003.1"/>
</dbReference>
<organism evidence="2 3">
    <name type="scientific">Paenibacillus cookii</name>
    <dbReference type="NCBI Taxonomy" id="157839"/>
    <lineage>
        <taxon>Bacteria</taxon>
        <taxon>Bacillati</taxon>
        <taxon>Bacillota</taxon>
        <taxon>Bacilli</taxon>
        <taxon>Bacillales</taxon>
        <taxon>Paenibacillaceae</taxon>
        <taxon>Paenibacillus</taxon>
    </lineage>
</organism>
<protein>
    <submittedName>
        <fullName evidence="2">Dihydrodipicolinate synthetase</fullName>
    </submittedName>
</protein>
<reference evidence="2 3" key="1">
    <citation type="submission" date="2021-03" db="EMBL/GenBank/DDBJ databases">
        <title>Antimicrobial resistance genes in bacteria isolated from Japanese honey, and their potential for conferring macrolide and lincosamide resistance in the American foulbrood pathogen Paenibacillus larvae.</title>
        <authorList>
            <person name="Okamoto M."/>
            <person name="Kumagai M."/>
            <person name="Kanamori H."/>
            <person name="Takamatsu D."/>
        </authorList>
    </citation>
    <scope>NUCLEOTIDE SEQUENCE [LARGE SCALE GENOMIC DNA]</scope>
    <source>
        <strain evidence="2 3">J21TS3</strain>
    </source>
</reference>
<keyword evidence="3" id="KW-1185">Reference proteome</keyword>
<dbReference type="PANTHER" id="PTHR12128">
    <property type="entry name" value="DIHYDRODIPICOLINATE SYNTHASE"/>
    <property type="match status" value="1"/>
</dbReference>
<dbReference type="Gene3D" id="3.20.20.70">
    <property type="entry name" value="Aldolase class I"/>
    <property type="match status" value="1"/>
</dbReference>
<dbReference type="SUPFAM" id="SSF51569">
    <property type="entry name" value="Aldolase"/>
    <property type="match status" value="1"/>
</dbReference>
<dbReference type="SMART" id="SM01130">
    <property type="entry name" value="DHDPS"/>
    <property type="match status" value="1"/>
</dbReference>
<keyword evidence="1" id="KW-0456">Lyase</keyword>
<dbReference type="Proteomes" id="UP000680638">
    <property type="component" value="Unassembled WGS sequence"/>
</dbReference>
<evidence type="ECO:0000313" key="2">
    <source>
        <dbReference type="EMBL" id="GIO66344.1"/>
    </source>
</evidence>
<gene>
    <name evidence="2" type="ORF">J21TS3_11650</name>
</gene>
<dbReference type="EMBL" id="BORW01000003">
    <property type="protein sequence ID" value="GIO66344.1"/>
    <property type="molecule type" value="Genomic_DNA"/>
</dbReference>
<proteinExistence type="predicted"/>
<evidence type="ECO:0000313" key="3">
    <source>
        <dbReference type="Proteomes" id="UP000680638"/>
    </source>
</evidence>
<sequence length="362" mass="40276">MNTTPQRLNPELAAALHDGLAIPAHPLALDGRRRLDERRQRALTRYYIAAGAGGIAVAVHSTQFEIRDKDVGLLEPVLRLAAEEAANANLSRPFMKIAGICGPAEQAVAEAELASRLGYDAGLLSMGGLGELTEEQLLDRTRRVADVLPVFGFYLQPSVGGRTLSFDFWRAFAEIDGVIAIKMAPFNRYQSLDVVRAVMESDRRDEIALYTGNDDNIVIDLLTKFRFEVGGRVVEKRIAGGLLGHWAVWTRQAVTMLEEIKKVREAELVPAEWLTRAAEVTDSNAAFFDPAHQFRGCIPGIHEVLRRQGLLEGRWCLNPQEELSPGQMEEIDRVYRQYPHLNDDAFVKARLDGWLGPANIHS</sequence>
<evidence type="ECO:0000256" key="1">
    <source>
        <dbReference type="ARBA" id="ARBA00023239"/>
    </source>
</evidence>
<name>A0ABQ4LSX2_9BACL</name>